<sequence>MLKNKQRSYLRSLSNKMDPIFRVGKEGITDNFLKQVDEALEARELIKLAILKNSFYTAREASDAICKELKCDGVQCIGSKFVLYRESKKKPRIELPQV</sequence>
<organism evidence="4 5">
    <name type="scientific">Clostridium oceanicum</name>
    <dbReference type="NCBI Taxonomy" id="1543"/>
    <lineage>
        <taxon>Bacteria</taxon>
        <taxon>Bacillati</taxon>
        <taxon>Bacillota</taxon>
        <taxon>Clostridia</taxon>
        <taxon>Eubacteriales</taxon>
        <taxon>Clostridiaceae</taxon>
        <taxon>Clostridium</taxon>
    </lineage>
</organism>
<feature type="domain" description="CRM" evidence="3">
    <location>
        <begin position="1"/>
        <end position="96"/>
    </location>
</feature>
<dbReference type="InterPro" id="IPR035920">
    <property type="entry name" value="YhbY-like_sf"/>
</dbReference>
<dbReference type="EMBL" id="BAAACG010000019">
    <property type="protein sequence ID" value="GAA0747486.1"/>
    <property type="molecule type" value="Genomic_DNA"/>
</dbReference>
<evidence type="ECO:0000259" key="3">
    <source>
        <dbReference type="PROSITE" id="PS51295"/>
    </source>
</evidence>
<dbReference type="PANTHER" id="PTHR40065:SF3">
    <property type="entry name" value="RNA-BINDING PROTEIN YHBY"/>
    <property type="match status" value="1"/>
</dbReference>
<keyword evidence="1 2" id="KW-0694">RNA-binding</keyword>
<gene>
    <name evidence="4" type="primary">yhbY</name>
    <name evidence="4" type="ORF">GCM10008906_36630</name>
</gene>
<dbReference type="Gene3D" id="3.30.110.60">
    <property type="entry name" value="YhbY-like"/>
    <property type="match status" value="1"/>
</dbReference>
<proteinExistence type="predicted"/>
<dbReference type="PROSITE" id="PS51295">
    <property type="entry name" value="CRM"/>
    <property type="match status" value="1"/>
</dbReference>
<protein>
    <submittedName>
        <fullName evidence="4">Ribosome assembly RNA-binding protein YhbY</fullName>
    </submittedName>
</protein>
<comment type="caution">
    <text evidence="4">The sequence shown here is derived from an EMBL/GenBank/DDBJ whole genome shotgun (WGS) entry which is preliminary data.</text>
</comment>
<dbReference type="InterPro" id="IPR017924">
    <property type="entry name" value="RNA-binding_YhbY"/>
</dbReference>
<evidence type="ECO:0000313" key="4">
    <source>
        <dbReference type="EMBL" id="GAA0747486.1"/>
    </source>
</evidence>
<dbReference type="SMART" id="SM01103">
    <property type="entry name" value="CRS1_YhbY"/>
    <property type="match status" value="1"/>
</dbReference>
<dbReference type="Proteomes" id="UP001501510">
    <property type="component" value="Unassembled WGS sequence"/>
</dbReference>
<dbReference type="Pfam" id="PF01985">
    <property type="entry name" value="CRS1_YhbY"/>
    <property type="match status" value="1"/>
</dbReference>
<dbReference type="InterPro" id="IPR001890">
    <property type="entry name" value="RNA-binding_CRM"/>
</dbReference>
<reference evidence="5" key="1">
    <citation type="journal article" date="2019" name="Int. J. Syst. Evol. Microbiol.">
        <title>The Global Catalogue of Microorganisms (GCM) 10K type strain sequencing project: providing services to taxonomists for standard genome sequencing and annotation.</title>
        <authorList>
            <consortium name="The Broad Institute Genomics Platform"/>
            <consortium name="The Broad Institute Genome Sequencing Center for Infectious Disease"/>
            <person name="Wu L."/>
            <person name="Ma J."/>
        </authorList>
    </citation>
    <scope>NUCLEOTIDE SEQUENCE [LARGE SCALE GENOMIC DNA]</scope>
    <source>
        <strain evidence="5">JCM 1407</strain>
    </source>
</reference>
<evidence type="ECO:0000313" key="5">
    <source>
        <dbReference type="Proteomes" id="UP001501510"/>
    </source>
</evidence>
<accession>A0ABP3V3A9</accession>
<dbReference type="RefSeq" id="WP_343764131.1">
    <property type="nucleotide sequence ID" value="NZ_BAAACG010000019.1"/>
</dbReference>
<dbReference type="SUPFAM" id="SSF75471">
    <property type="entry name" value="YhbY-like"/>
    <property type="match status" value="1"/>
</dbReference>
<dbReference type="InterPro" id="IPR051925">
    <property type="entry name" value="RNA-binding_domain"/>
</dbReference>
<evidence type="ECO:0000256" key="1">
    <source>
        <dbReference type="ARBA" id="ARBA00022884"/>
    </source>
</evidence>
<name>A0ABP3V3A9_9CLOT</name>
<dbReference type="NCBIfam" id="TIGR00253">
    <property type="entry name" value="RNA_bind_YhbY"/>
    <property type="match status" value="1"/>
</dbReference>
<evidence type="ECO:0000256" key="2">
    <source>
        <dbReference type="PROSITE-ProRule" id="PRU00626"/>
    </source>
</evidence>
<dbReference type="PANTHER" id="PTHR40065">
    <property type="entry name" value="RNA-BINDING PROTEIN YHBY"/>
    <property type="match status" value="1"/>
</dbReference>
<keyword evidence="5" id="KW-1185">Reference proteome</keyword>